<comment type="caution">
    <text evidence="1">The sequence shown here is derived from an EMBL/GenBank/DDBJ whole genome shotgun (WGS) entry which is preliminary data.</text>
</comment>
<sequence length="153" mass="17040">MASITITIESWECSDFQEINSTLLMEMLEESYMEEVEDDPNLDGVMRSFEAEIGDGLDACQDCRVDDIFSDLEGHDCSGSASFGGVDGAFDWVEMEVVPGPSGGDMGEWYMEVCLGDSTAEMLGGYEEEYPRDYCSMYYGECSADQVYSSLWE</sequence>
<proteinExistence type="predicted"/>
<dbReference type="Proteomes" id="UP001085076">
    <property type="component" value="Miscellaneous, Linkage group lg05"/>
</dbReference>
<dbReference type="PANTHER" id="PTHR37611">
    <property type="entry name" value="VIRUS-SPECIFIC-SIGNALING-PATHWAY REGULATED PROTEIN-RELATED"/>
    <property type="match status" value="1"/>
</dbReference>
<dbReference type="AlphaFoldDB" id="A0A9D5CFC2"/>
<protein>
    <submittedName>
        <fullName evidence="1">Uncharacterized protein</fullName>
    </submittedName>
</protein>
<name>A0A9D5CFC2_9LILI</name>
<reference evidence="1" key="2">
    <citation type="journal article" date="2022" name="Hortic Res">
        <title>The genome of Dioscorea zingiberensis sheds light on the biosynthesis, origin and evolution of the medicinally important diosgenin saponins.</title>
        <authorList>
            <person name="Li Y."/>
            <person name="Tan C."/>
            <person name="Li Z."/>
            <person name="Guo J."/>
            <person name="Li S."/>
            <person name="Chen X."/>
            <person name="Wang C."/>
            <person name="Dai X."/>
            <person name="Yang H."/>
            <person name="Song W."/>
            <person name="Hou L."/>
            <person name="Xu J."/>
            <person name="Tong Z."/>
            <person name="Xu A."/>
            <person name="Yuan X."/>
            <person name="Wang W."/>
            <person name="Yang Q."/>
            <person name="Chen L."/>
            <person name="Sun Z."/>
            <person name="Wang K."/>
            <person name="Pan B."/>
            <person name="Chen J."/>
            <person name="Bao Y."/>
            <person name="Liu F."/>
            <person name="Qi X."/>
            <person name="Gang D.R."/>
            <person name="Wen J."/>
            <person name="Li J."/>
        </authorList>
    </citation>
    <scope>NUCLEOTIDE SEQUENCE</scope>
    <source>
        <strain evidence="1">Dzin_1.0</strain>
    </source>
</reference>
<gene>
    <name evidence="1" type="ORF">J5N97_019793</name>
</gene>
<dbReference type="OrthoDB" id="664611at2759"/>
<keyword evidence="2" id="KW-1185">Reference proteome</keyword>
<dbReference type="PANTHER" id="PTHR37611:SF4">
    <property type="entry name" value="OS06G0538400 PROTEIN"/>
    <property type="match status" value="1"/>
</dbReference>
<evidence type="ECO:0000313" key="2">
    <source>
        <dbReference type="Proteomes" id="UP001085076"/>
    </source>
</evidence>
<evidence type="ECO:0000313" key="1">
    <source>
        <dbReference type="EMBL" id="KAJ0971834.1"/>
    </source>
</evidence>
<dbReference type="EMBL" id="JAGGNH010000005">
    <property type="protein sequence ID" value="KAJ0971834.1"/>
    <property type="molecule type" value="Genomic_DNA"/>
</dbReference>
<reference evidence="1" key="1">
    <citation type="submission" date="2021-03" db="EMBL/GenBank/DDBJ databases">
        <authorList>
            <person name="Li Z."/>
            <person name="Yang C."/>
        </authorList>
    </citation>
    <scope>NUCLEOTIDE SEQUENCE</scope>
    <source>
        <strain evidence="1">Dzin_1.0</strain>
        <tissue evidence="1">Leaf</tissue>
    </source>
</reference>
<accession>A0A9D5CFC2</accession>
<organism evidence="1 2">
    <name type="scientific">Dioscorea zingiberensis</name>
    <dbReference type="NCBI Taxonomy" id="325984"/>
    <lineage>
        <taxon>Eukaryota</taxon>
        <taxon>Viridiplantae</taxon>
        <taxon>Streptophyta</taxon>
        <taxon>Embryophyta</taxon>
        <taxon>Tracheophyta</taxon>
        <taxon>Spermatophyta</taxon>
        <taxon>Magnoliopsida</taxon>
        <taxon>Liliopsida</taxon>
        <taxon>Dioscoreales</taxon>
        <taxon>Dioscoreaceae</taxon>
        <taxon>Dioscorea</taxon>
    </lineage>
</organism>